<evidence type="ECO:0000256" key="5">
    <source>
        <dbReference type="ARBA" id="ARBA00022692"/>
    </source>
</evidence>
<dbReference type="Bgee" id="ENSAMXG00000013124">
    <property type="expression patterns" value="Expressed in brain and 9 other cell types or tissues"/>
</dbReference>
<dbReference type="Gene3D" id="2.60.40.10">
    <property type="entry name" value="Immunoglobulins"/>
    <property type="match status" value="11"/>
</dbReference>
<dbReference type="InterPro" id="IPR036179">
    <property type="entry name" value="Ig-like_dom_sf"/>
</dbReference>
<dbReference type="Proteomes" id="UP000018467">
    <property type="component" value="Unassembled WGS sequence"/>
</dbReference>
<dbReference type="PROSITE" id="PS50835">
    <property type="entry name" value="IG_LIKE"/>
    <property type="match status" value="6"/>
</dbReference>
<keyword evidence="9 18" id="KW-1133">Transmembrane helix</keyword>
<dbReference type="PROSITE" id="PS50853">
    <property type="entry name" value="FN3"/>
    <property type="match status" value="5"/>
</dbReference>
<dbReference type="FunFam" id="2.60.40.10:FF:000028">
    <property type="entry name" value="Neuronal cell adhesion molecule"/>
    <property type="match status" value="1"/>
</dbReference>
<evidence type="ECO:0000256" key="18">
    <source>
        <dbReference type="SAM" id="Phobius"/>
    </source>
</evidence>
<evidence type="ECO:0000256" key="15">
    <source>
        <dbReference type="ARBA" id="ARBA00060042"/>
    </source>
</evidence>
<dbReference type="GeneTree" id="ENSGT00940000157506"/>
<evidence type="ECO:0000256" key="4">
    <source>
        <dbReference type="ARBA" id="ARBA00022475"/>
    </source>
</evidence>
<dbReference type="SMART" id="SM00408">
    <property type="entry name" value="IGc2"/>
    <property type="match status" value="5"/>
</dbReference>
<dbReference type="Pfam" id="PF13927">
    <property type="entry name" value="Ig_3"/>
    <property type="match status" value="4"/>
</dbReference>
<reference evidence="23" key="2">
    <citation type="journal article" date="2014" name="Nat. Commun.">
        <title>The cavefish genome reveals candidate genes for eye loss.</title>
        <authorList>
            <person name="McGaugh S.E."/>
            <person name="Gross J.B."/>
            <person name="Aken B."/>
            <person name="Blin M."/>
            <person name="Borowsky R."/>
            <person name="Chalopin D."/>
            <person name="Hinaux H."/>
            <person name="Jeffery W.R."/>
            <person name="Keene A."/>
            <person name="Ma L."/>
            <person name="Minx P."/>
            <person name="Murphy D."/>
            <person name="O'Quin K.E."/>
            <person name="Retaux S."/>
            <person name="Rohner N."/>
            <person name="Searle S.M."/>
            <person name="Stahl B.A."/>
            <person name="Tabin C."/>
            <person name="Volff J.N."/>
            <person name="Yoshizawa M."/>
            <person name="Warren W.C."/>
        </authorList>
    </citation>
    <scope>NUCLEOTIDE SEQUENCE [LARGE SCALE GENOMIC DNA]</scope>
    <source>
        <strain evidence="23">female</strain>
    </source>
</reference>
<dbReference type="Ensembl" id="ENSAMXT00000013507.2">
    <property type="protein sequence ID" value="ENSAMXP00000013507.2"/>
    <property type="gene ID" value="ENSAMXG00000013124.2"/>
</dbReference>
<evidence type="ECO:0000259" key="20">
    <source>
        <dbReference type="PROSITE" id="PS50835"/>
    </source>
</evidence>
<dbReference type="PANTHER" id="PTHR44170:SF36">
    <property type="entry name" value="L1 CELL ADHESION MOLECULE"/>
    <property type="match status" value="1"/>
</dbReference>
<dbReference type="GO" id="GO:0007411">
    <property type="term" value="P:axon guidance"/>
    <property type="evidence" value="ECO:0007669"/>
    <property type="project" value="TreeGrafter"/>
</dbReference>
<name>W5L0Z5_ASTMX</name>
<feature type="region of interest" description="Disordered" evidence="17">
    <location>
        <begin position="1173"/>
        <end position="1210"/>
    </location>
</feature>
<dbReference type="FunFam" id="2.60.40.10:FF:000005">
    <property type="entry name" value="Neuronal cell adhesion molecule"/>
    <property type="match status" value="1"/>
</dbReference>
<keyword evidence="5 18" id="KW-0812">Transmembrane</keyword>
<dbReference type="FunFam" id="2.60.40.10:FF:000057">
    <property type="entry name" value="neural cell adhesion molecule L1"/>
    <property type="match status" value="1"/>
</dbReference>
<dbReference type="SUPFAM" id="SSF49265">
    <property type="entry name" value="Fibronectin type III"/>
    <property type="match status" value="3"/>
</dbReference>
<evidence type="ECO:0000256" key="6">
    <source>
        <dbReference type="ARBA" id="ARBA00022729"/>
    </source>
</evidence>
<evidence type="ECO:0000256" key="2">
    <source>
        <dbReference type="ARBA" id="ARBA00004624"/>
    </source>
</evidence>
<dbReference type="InterPro" id="IPR007110">
    <property type="entry name" value="Ig-like_dom"/>
</dbReference>
<keyword evidence="12" id="KW-0325">Glycoprotein</keyword>
<keyword evidence="4" id="KW-1003">Cell membrane</keyword>
<feature type="domain" description="Fibronectin type-III" evidence="21">
    <location>
        <begin position="630"/>
        <end position="725"/>
    </location>
</feature>
<evidence type="ECO:0000256" key="16">
    <source>
        <dbReference type="ARBA" id="ARBA00074488"/>
    </source>
</evidence>
<proteinExistence type="inferred from homology"/>
<feature type="domain" description="Ig-like" evidence="20">
    <location>
        <begin position="58"/>
        <end position="148"/>
    </location>
</feature>
<dbReference type="InterPro" id="IPR013783">
    <property type="entry name" value="Ig-like_fold"/>
</dbReference>
<feature type="domain" description="Fibronectin type-III" evidence="21">
    <location>
        <begin position="730"/>
        <end position="824"/>
    </location>
</feature>
<dbReference type="GO" id="GO:0005886">
    <property type="term" value="C:plasma membrane"/>
    <property type="evidence" value="ECO:0007669"/>
    <property type="project" value="UniProtKB-SubCell"/>
</dbReference>
<dbReference type="STRING" id="7994.ENSAMXP00000013507"/>
<evidence type="ECO:0000256" key="13">
    <source>
        <dbReference type="ARBA" id="ARBA00023273"/>
    </source>
</evidence>
<dbReference type="SUPFAM" id="SSF48726">
    <property type="entry name" value="Immunoglobulin"/>
    <property type="match status" value="6"/>
</dbReference>
<feature type="compositionally biased region" description="Polar residues" evidence="17">
    <location>
        <begin position="1256"/>
        <end position="1273"/>
    </location>
</feature>
<dbReference type="FunFam" id="2.60.40.10:FF:002563">
    <property type="entry name" value="Neural cell adhesion molecule L1"/>
    <property type="match status" value="1"/>
</dbReference>
<feature type="domain" description="Fibronectin type-III" evidence="21">
    <location>
        <begin position="945"/>
        <end position="1040"/>
    </location>
</feature>
<dbReference type="Pfam" id="PF00041">
    <property type="entry name" value="fn3"/>
    <property type="match status" value="4"/>
</dbReference>
<evidence type="ECO:0000313" key="22">
    <source>
        <dbReference type="Ensembl" id="ENSAMXP00000013507.2"/>
    </source>
</evidence>
<dbReference type="FunCoup" id="W5L0Z5">
    <property type="interactions" value="80"/>
</dbReference>
<dbReference type="InterPro" id="IPR003599">
    <property type="entry name" value="Ig_sub"/>
</dbReference>
<comment type="subcellular location">
    <subcellularLocation>
        <location evidence="1">Cell membrane</location>
        <topology evidence="1">Single-pass type I membrane protein</topology>
    </subcellularLocation>
    <subcellularLocation>
        <location evidence="2">Cell projection</location>
        <location evidence="2">Growth cone</location>
    </subcellularLocation>
</comment>
<feature type="region of interest" description="Disordered" evidence="17">
    <location>
        <begin position="1240"/>
        <end position="1281"/>
    </location>
</feature>
<keyword evidence="23" id="KW-1185">Reference proteome</keyword>
<evidence type="ECO:0000313" key="23">
    <source>
        <dbReference type="Proteomes" id="UP000018467"/>
    </source>
</evidence>
<dbReference type="InterPro" id="IPR003961">
    <property type="entry name" value="FN3_dom"/>
</dbReference>
<dbReference type="InterPro" id="IPR036116">
    <property type="entry name" value="FN3_sf"/>
</dbReference>
<reference evidence="22" key="3">
    <citation type="submission" date="2025-08" db="UniProtKB">
        <authorList>
            <consortium name="Ensembl"/>
        </authorList>
    </citation>
    <scope>IDENTIFICATION</scope>
</reference>
<evidence type="ECO:0000256" key="9">
    <source>
        <dbReference type="ARBA" id="ARBA00022989"/>
    </source>
</evidence>
<dbReference type="FunFam" id="2.60.40.10:FF:000367">
    <property type="entry name" value="Neural cell adhesion molecule L1-like protein"/>
    <property type="match status" value="1"/>
</dbReference>
<evidence type="ECO:0000256" key="10">
    <source>
        <dbReference type="ARBA" id="ARBA00023136"/>
    </source>
</evidence>
<dbReference type="GO" id="GO:0007420">
    <property type="term" value="P:brain development"/>
    <property type="evidence" value="ECO:0007669"/>
    <property type="project" value="TreeGrafter"/>
</dbReference>
<evidence type="ECO:0000256" key="3">
    <source>
        <dbReference type="ARBA" id="ARBA00008588"/>
    </source>
</evidence>
<evidence type="ECO:0000256" key="1">
    <source>
        <dbReference type="ARBA" id="ARBA00004251"/>
    </source>
</evidence>
<evidence type="ECO:0000256" key="11">
    <source>
        <dbReference type="ARBA" id="ARBA00023157"/>
    </source>
</evidence>
<feature type="domain" description="Ig-like" evidence="20">
    <location>
        <begin position="257"/>
        <end position="345"/>
    </location>
</feature>
<keyword evidence="13" id="KW-0966">Cell projection</keyword>
<feature type="region of interest" description="Disordered" evidence="17">
    <location>
        <begin position="712"/>
        <end position="740"/>
    </location>
</feature>
<evidence type="ECO:0000256" key="7">
    <source>
        <dbReference type="ARBA" id="ARBA00022737"/>
    </source>
</evidence>
<dbReference type="GO" id="GO:0098632">
    <property type="term" value="F:cell-cell adhesion mediator activity"/>
    <property type="evidence" value="ECO:0007669"/>
    <property type="project" value="TreeGrafter"/>
</dbReference>
<organism evidence="22 23">
    <name type="scientific">Astyanax mexicanus</name>
    <name type="common">Blind cave fish</name>
    <name type="synonym">Astyanax fasciatus mexicanus</name>
    <dbReference type="NCBI Taxonomy" id="7994"/>
    <lineage>
        <taxon>Eukaryota</taxon>
        <taxon>Metazoa</taxon>
        <taxon>Chordata</taxon>
        <taxon>Craniata</taxon>
        <taxon>Vertebrata</taxon>
        <taxon>Euteleostomi</taxon>
        <taxon>Actinopterygii</taxon>
        <taxon>Neopterygii</taxon>
        <taxon>Teleostei</taxon>
        <taxon>Ostariophysi</taxon>
        <taxon>Characiformes</taxon>
        <taxon>Characoidei</taxon>
        <taxon>Acestrorhamphidae</taxon>
        <taxon>Acestrorhamphinae</taxon>
        <taxon>Astyanax</taxon>
    </lineage>
</organism>
<feature type="domain" description="Ig-like" evidence="20">
    <location>
        <begin position="350"/>
        <end position="425"/>
    </location>
</feature>
<dbReference type="CDD" id="cd00063">
    <property type="entry name" value="FN3"/>
    <property type="match status" value="5"/>
</dbReference>
<evidence type="ECO:0000256" key="14">
    <source>
        <dbReference type="ARBA" id="ARBA00023319"/>
    </source>
</evidence>
<dbReference type="InParanoid" id="W5L0Z5"/>
<sequence>MPTTPQQQVGSRGRRMPSSLPLLSVLFIQLTLTSMPGHAAIYIPDNFYRIKQQFQKPPVITVQPASITAFSSDEIFLNCEATGNPPPRFRWVKDGLEFDPSQVAVMLSPDSGSFKAEEGAIHHFQGNYSCYASNNLGTAVSNEVQIITEDTPAIQKEKKEEKTVEEGNSAILHCNPPESSVTPVIHWMDKRLRHIQQSERVIQGRDGNLYFSHVTTEDSRSDYTCNVQFLGARIIVAKEPISLKILPSNSVVRNRRPQMMRPTGSSSSYTVLRGQMLDLECITQGLPTPSIQWVRKDGALSESRTSTDSYNRVLRFSNISQSDDGEYQCTATNTQGTARHTYTVTVEAAPYWIKEPESELYAPNETVRLECQADGIPTPTVTWSINGSPLSDIDEDSRRTVKGGTLILKNVAISDTAVYQCKASNIHGNILVNTYVYVVELPPQILTENSLSYTVTEGQMAKLQCKTFGSPRPKVTWEDELQETVLKNSRMTQLSNGTLQIINASREDKGLYTCSVKEAKISITAELEVLNRTVILDPPRALHVQKGKSATFTCQYQVDDSLAKPQVLWRRSGKKLDEFSDGDKYMIEETELIVSNVQEEDEGIYTCEVMTSLDSAKASGSITVVDRPDAPTQLKITEPRERSVTLSWTPEDDHKSPVLEYVVEFEETGTDREEWEEHTRVAGDTRRISLSLRPFLAYRFRVIAINSIGKSDPSLPSEPYSTPAARPDSNPEGVQSESVDPDTLFITWDEMDRRNFNGPDFRYKVMWRKVVGSGPSWHSNFTLSPPFVVTDVGNFTAFDIKVQAVNDIGEGPDPKSTIGYSGEDYPQKAPLSVGVVLLNSTAVTVTWAPVERESVRGHLMGYKINLQNFGDCMKHHHHQKWVRDEDGQPLSEIVIKTGPNEERKELGGLQPYSCYSLFVNVFNGKGDGPPSEDCPFETPEGVPGPPTSLELISPSETEMTLQWTPPAKPNGILIGYLLQYQQLDNTDKPMQVEKIDDPKKTQLTLKKLDSRSRYRFDLRGRTNVGSGMPIVKEGATTLDGAPPHNISFFAGETSVNFTWVTHERQRNVAFHINYLKKNDRGSWKQSEKVNTSQSFYTLRGLQPGSQYRLHLVFSNVTFKEIEIRTEGAGTMEVKNGFATEGWFIGLISALVLLLLILLILCFIKRSKGGKYSVKEKEEGQVDSEVRPMKDETFGEYSDNEEKRTASQPSLCEDSKLCSDGALDYGNSNSVQTEVIMDESLASQYSGARDEPEADPQDSSFLTPVSVGSTSHGLPNSAAVLD</sequence>
<evidence type="ECO:0000256" key="8">
    <source>
        <dbReference type="ARBA" id="ARBA00022889"/>
    </source>
</evidence>
<comment type="function">
    <text evidence="15">Neural cell adhesion molecule involved in the dynamics of cell adhesion and in the generation of transmembrane signals at tyrosine kinase receptors. During brain development, critical in multiple processes, including neuronal migration, axonal growth and fasciculation, and synaptogenesis. In the mature brain, plays a role in the dynamics of neuronal structure and function, including synaptic plasticity.</text>
</comment>
<dbReference type="Pfam" id="PF13882">
    <property type="entry name" value="Bravo_FIGEY"/>
    <property type="match status" value="1"/>
</dbReference>
<feature type="domain" description="Fibronectin type-III" evidence="21">
    <location>
        <begin position="1042"/>
        <end position="1136"/>
    </location>
</feature>
<dbReference type="InterPro" id="IPR013098">
    <property type="entry name" value="Ig_I-set"/>
</dbReference>
<dbReference type="GO" id="GO:0030426">
    <property type="term" value="C:growth cone"/>
    <property type="evidence" value="ECO:0007669"/>
    <property type="project" value="UniProtKB-SubCell"/>
</dbReference>
<keyword evidence="11" id="KW-1015">Disulfide bond</keyword>
<dbReference type="FunFam" id="2.60.40.10:FF:000078">
    <property type="entry name" value="Neuronal cell adhesion molecule"/>
    <property type="match status" value="1"/>
</dbReference>
<feature type="chain" id="PRO_5017189340" description="Neural cell adhesion molecule L1" evidence="19">
    <location>
        <begin position="34"/>
        <end position="1281"/>
    </location>
</feature>
<evidence type="ECO:0000259" key="21">
    <source>
        <dbReference type="PROSITE" id="PS50853"/>
    </source>
</evidence>
<dbReference type="SMART" id="SM00060">
    <property type="entry name" value="FN3"/>
    <property type="match status" value="5"/>
</dbReference>
<evidence type="ECO:0000256" key="19">
    <source>
        <dbReference type="SAM" id="SignalP"/>
    </source>
</evidence>
<feature type="domain" description="Ig-like" evidence="20">
    <location>
        <begin position="532"/>
        <end position="623"/>
    </location>
</feature>
<dbReference type="InterPro" id="IPR026966">
    <property type="entry name" value="Neurofascin/L1/NrCAM_C"/>
</dbReference>
<keyword evidence="10 18" id="KW-0472">Membrane</keyword>
<feature type="compositionally biased region" description="Basic and acidic residues" evidence="17">
    <location>
        <begin position="1173"/>
        <end position="1192"/>
    </location>
</feature>
<keyword evidence="7" id="KW-0677">Repeat</keyword>
<evidence type="ECO:0000256" key="12">
    <source>
        <dbReference type="ARBA" id="ARBA00023180"/>
    </source>
</evidence>
<comment type="similarity">
    <text evidence="3">Belongs to the immunoglobulin superfamily. L1/neurofascin/NgCAM family.</text>
</comment>
<accession>W5L0Z5</accession>
<reference evidence="22" key="4">
    <citation type="submission" date="2025-09" db="UniProtKB">
        <authorList>
            <consortium name="Ensembl"/>
        </authorList>
    </citation>
    <scope>IDENTIFICATION</scope>
</reference>
<dbReference type="FunFam" id="2.60.40.10:FF:000357">
    <property type="entry name" value="Fc receptor like 1"/>
    <property type="match status" value="1"/>
</dbReference>
<feature type="signal peptide" evidence="19">
    <location>
        <begin position="1"/>
        <end position="33"/>
    </location>
</feature>
<keyword evidence="14" id="KW-0393">Immunoglobulin domain</keyword>
<keyword evidence="6 19" id="KW-0732">Signal</keyword>
<protein>
    <recommendedName>
        <fullName evidence="16">Neural cell adhesion molecule L1</fullName>
    </recommendedName>
</protein>
<keyword evidence="8" id="KW-0130">Cell adhesion</keyword>
<feature type="domain" description="Fibronectin type-III" evidence="21">
    <location>
        <begin position="829"/>
        <end position="941"/>
    </location>
</feature>
<feature type="domain" description="Ig-like" evidence="20">
    <location>
        <begin position="443"/>
        <end position="524"/>
    </location>
</feature>
<dbReference type="FunFam" id="2.60.40.10:FF:000347">
    <property type="entry name" value="Neuronal cell adhesion molecule"/>
    <property type="match status" value="1"/>
</dbReference>
<dbReference type="PANTHER" id="PTHR44170">
    <property type="entry name" value="PROTEIN SIDEKICK"/>
    <property type="match status" value="1"/>
</dbReference>
<evidence type="ECO:0000256" key="17">
    <source>
        <dbReference type="SAM" id="MobiDB-lite"/>
    </source>
</evidence>
<dbReference type="InterPro" id="IPR003598">
    <property type="entry name" value="Ig_sub2"/>
</dbReference>
<dbReference type="eggNOG" id="KOG3513">
    <property type="taxonomic scope" value="Eukaryota"/>
</dbReference>
<dbReference type="SMART" id="SM00409">
    <property type="entry name" value="IG"/>
    <property type="match status" value="6"/>
</dbReference>
<dbReference type="Pfam" id="PF07679">
    <property type="entry name" value="I-set"/>
    <property type="match status" value="2"/>
</dbReference>
<dbReference type="HOGENOM" id="CLU_005756_1_1_1"/>
<feature type="domain" description="Ig-like" evidence="20">
    <location>
        <begin position="152"/>
        <end position="242"/>
    </location>
</feature>
<feature type="transmembrane region" description="Helical" evidence="18">
    <location>
        <begin position="1141"/>
        <end position="1163"/>
    </location>
</feature>
<reference evidence="23" key="1">
    <citation type="submission" date="2013-03" db="EMBL/GenBank/DDBJ databases">
        <authorList>
            <person name="Jeffery W."/>
            <person name="Warren W."/>
            <person name="Wilson R.K."/>
        </authorList>
    </citation>
    <scope>NUCLEOTIDE SEQUENCE</scope>
    <source>
        <strain evidence="23">female</strain>
    </source>
</reference>